<keyword evidence="8" id="KW-0406">Ion transport</keyword>
<evidence type="ECO:0000256" key="1">
    <source>
        <dbReference type="ARBA" id="ARBA00004651"/>
    </source>
</evidence>
<gene>
    <name evidence="13" type="ORF">ADIARSV_4211</name>
</gene>
<dbReference type="STRING" id="1150600.ADIARSV_4211"/>
<keyword evidence="5 12" id="KW-0812">Transmembrane</keyword>
<keyword evidence="10" id="KW-0739">Sodium transport</keyword>
<protein>
    <submittedName>
        <fullName evidence="13">Sodium iodide symporter</fullName>
    </submittedName>
</protein>
<dbReference type="PANTHER" id="PTHR42985">
    <property type="entry name" value="SODIUM-COUPLED MONOCARBOXYLATE TRANSPORTER"/>
    <property type="match status" value="1"/>
</dbReference>
<evidence type="ECO:0000313" key="13">
    <source>
        <dbReference type="EMBL" id="EOR92699.1"/>
    </source>
</evidence>
<evidence type="ECO:0000256" key="11">
    <source>
        <dbReference type="RuleBase" id="RU362091"/>
    </source>
</evidence>
<evidence type="ECO:0000256" key="2">
    <source>
        <dbReference type="ARBA" id="ARBA00006434"/>
    </source>
</evidence>
<feature type="transmembrane region" description="Helical" evidence="12">
    <location>
        <begin position="553"/>
        <end position="573"/>
    </location>
</feature>
<feature type="transmembrane region" description="Helical" evidence="12">
    <location>
        <begin position="167"/>
        <end position="185"/>
    </location>
</feature>
<dbReference type="InterPro" id="IPR001734">
    <property type="entry name" value="Na/solute_symporter"/>
</dbReference>
<dbReference type="Gene3D" id="1.20.1730.10">
    <property type="entry name" value="Sodium/glucose cotransporter"/>
    <property type="match status" value="1"/>
</dbReference>
<keyword evidence="6 12" id="KW-1133">Transmembrane helix</keyword>
<evidence type="ECO:0000256" key="7">
    <source>
        <dbReference type="ARBA" id="ARBA00023053"/>
    </source>
</evidence>
<comment type="subcellular location">
    <subcellularLocation>
        <location evidence="1">Cell membrane</location>
        <topology evidence="1">Multi-pass membrane protein</topology>
    </subcellularLocation>
</comment>
<accession>R9GUW8</accession>
<dbReference type="eggNOG" id="COG0591">
    <property type="taxonomic scope" value="Bacteria"/>
</dbReference>
<feature type="transmembrane region" description="Helical" evidence="12">
    <location>
        <begin position="16"/>
        <end position="40"/>
    </location>
</feature>
<sequence length="589" mass="65437">MLADFIDCLLLPDNTLLFMSLVDWLVLGFTILFIVVYGIWKSRGNKNMDGYFLADRSMPWYSIGLSVMATQASAITFLSAPGLAYSSGMQFVQFYLGLPLAMIVLCITFIPIFHRLKVFTAYEFLEQRFDLKTRALTAFLFLIQRGLSTGITIYAPSIILSTILNINTSYTTLFIGCVVVLYTVFGGTKAVSYTQMLQMSIIFAGLFMAGVVVVSLLPPAVGFGQALSIAGKMGKMNVINWDFDLNNRYTIWTGLIGGFFLQLSYFGTDQSQVGRYLTGSTIGQSRMGLLMNAMLKIPMQFMILLIGILIFSFYQYQKPPVFFNQFEINKVKSGVYKDEFAQKEAAFSQAFEAKKQKVIALENALNQGQDVSKYQNELNKANANFLDTRTAAIAVIKKNDNNADLDDTNYVFLNFVTHYLPQGLIGLLIAIVCMASMGSTASSLNSLASTTSVDIYKRLINKTGSDLKYLNISKITTLFWGILSIGMALYASKLGNLLEAVNILGSLFYGTILGIFLVAFYIKKVKGNAVFIAAILTEIIVFSAFYYKVMAYLWLNVLGCAMVIIISLLVELLNSKDESDPNRTEIQPI</sequence>
<evidence type="ECO:0000256" key="8">
    <source>
        <dbReference type="ARBA" id="ARBA00023065"/>
    </source>
</evidence>
<dbReference type="AlphaFoldDB" id="R9GUW8"/>
<dbReference type="Pfam" id="PF00474">
    <property type="entry name" value="SSF"/>
    <property type="match status" value="2"/>
</dbReference>
<keyword evidence="14" id="KW-1185">Reference proteome</keyword>
<evidence type="ECO:0000313" key="14">
    <source>
        <dbReference type="Proteomes" id="UP000014174"/>
    </source>
</evidence>
<feature type="transmembrane region" description="Helical" evidence="12">
    <location>
        <begin position="92"/>
        <end position="114"/>
    </location>
</feature>
<dbReference type="EMBL" id="AQPN01000145">
    <property type="protein sequence ID" value="EOR92699.1"/>
    <property type="molecule type" value="Genomic_DNA"/>
</dbReference>
<dbReference type="InterPro" id="IPR038377">
    <property type="entry name" value="Na/Glc_symporter_sf"/>
</dbReference>
<organism evidence="13 14">
    <name type="scientific">Arcticibacter svalbardensis MN12-7</name>
    <dbReference type="NCBI Taxonomy" id="1150600"/>
    <lineage>
        <taxon>Bacteria</taxon>
        <taxon>Pseudomonadati</taxon>
        <taxon>Bacteroidota</taxon>
        <taxon>Sphingobacteriia</taxon>
        <taxon>Sphingobacteriales</taxon>
        <taxon>Sphingobacteriaceae</taxon>
        <taxon>Arcticibacter</taxon>
    </lineage>
</organism>
<evidence type="ECO:0000256" key="4">
    <source>
        <dbReference type="ARBA" id="ARBA00022475"/>
    </source>
</evidence>
<evidence type="ECO:0000256" key="3">
    <source>
        <dbReference type="ARBA" id="ARBA00022448"/>
    </source>
</evidence>
<reference evidence="13 14" key="1">
    <citation type="journal article" date="2013" name="Genome Announc.">
        <title>Draft Genome Sequence of Arcticibacter svalbardensis Strain MN12-7T, a Member of the Family Sphingobacteriaceae Isolated from an Arctic Soil Sample.</title>
        <authorList>
            <person name="Shivaji S."/>
            <person name="Ara S."/>
            <person name="Prasad S."/>
            <person name="Manasa B.P."/>
            <person name="Begum Z."/>
            <person name="Singh A."/>
            <person name="Kumar Pinnaka A."/>
        </authorList>
    </citation>
    <scope>NUCLEOTIDE SEQUENCE [LARGE SCALE GENOMIC DNA]</scope>
    <source>
        <strain evidence="13 14">MN12-7</strain>
    </source>
</reference>
<feature type="transmembrane region" description="Helical" evidence="12">
    <location>
        <begin position="424"/>
        <end position="448"/>
    </location>
</feature>
<proteinExistence type="inferred from homology"/>
<feature type="transmembrane region" description="Helical" evidence="12">
    <location>
        <begin position="249"/>
        <end position="268"/>
    </location>
</feature>
<dbReference type="PROSITE" id="PS50283">
    <property type="entry name" value="NA_SOLUT_SYMP_3"/>
    <property type="match status" value="1"/>
</dbReference>
<name>R9GUW8_9SPHI</name>
<dbReference type="PRINTS" id="PR00173">
    <property type="entry name" value="EDTRNSPORT"/>
</dbReference>
<keyword evidence="3" id="KW-0813">Transport</keyword>
<feature type="transmembrane region" description="Helical" evidence="12">
    <location>
        <begin position="503"/>
        <end position="522"/>
    </location>
</feature>
<comment type="caution">
    <text evidence="13">The sequence shown here is derived from an EMBL/GenBank/DDBJ whole genome shotgun (WGS) entry which is preliminary data.</text>
</comment>
<dbReference type="GO" id="GO:0005886">
    <property type="term" value="C:plasma membrane"/>
    <property type="evidence" value="ECO:0007669"/>
    <property type="project" value="UniProtKB-SubCell"/>
</dbReference>
<feature type="transmembrane region" description="Helical" evidence="12">
    <location>
        <begin position="60"/>
        <end position="80"/>
    </location>
</feature>
<evidence type="ECO:0000256" key="10">
    <source>
        <dbReference type="ARBA" id="ARBA00023201"/>
    </source>
</evidence>
<evidence type="ECO:0000256" key="6">
    <source>
        <dbReference type="ARBA" id="ARBA00022989"/>
    </source>
</evidence>
<dbReference type="PATRIC" id="fig|1150600.3.peg.4168"/>
<dbReference type="GO" id="GO:0015293">
    <property type="term" value="F:symporter activity"/>
    <property type="evidence" value="ECO:0007669"/>
    <property type="project" value="TreeGrafter"/>
</dbReference>
<feature type="transmembrane region" description="Helical" evidence="12">
    <location>
        <begin position="135"/>
        <end position="155"/>
    </location>
</feature>
<comment type="similarity">
    <text evidence="2 11">Belongs to the sodium:solute symporter (SSF) (TC 2.A.21) family.</text>
</comment>
<feature type="transmembrane region" description="Helical" evidence="12">
    <location>
        <begin position="529"/>
        <end position="547"/>
    </location>
</feature>
<dbReference type="CDD" id="cd11494">
    <property type="entry name" value="SLC5sbd_NIS-like_u2"/>
    <property type="match status" value="1"/>
</dbReference>
<evidence type="ECO:0000256" key="5">
    <source>
        <dbReference type="ARBA" id="ARBA00022692"/>
    </source>
</evidence>
<dbReference type="GO" id="GO:0006814">
    <property type="term" value="P:sodium ion transport"/>
    <property type="evidence" value="ECO:0007669"/>
    <property type="project" value="UniProtKB-KW"/>
</dbReference>
<keyword evidence="7" id="KW-0915">Sodium</keyword>
<keyword evidence="9 12" id="KW-0472">Membrane</keyword>
<dbReference type="Proteomes" id="UP000014174">
    <property type="component" value="Unassembled WGS sequence"/>
</dbReference>
<evidence type="ECO:0000256" key="9">
    <source>
        <dbReference type="ARBA" id="ARBA00023136"/>
    </source>
</evidence>
<feature type="transmembrane region" description="Helical" evidence="12">
    <location>
        <begin position="469"/>
        <end position="491"/>
    </location>
</feature>
<feature type="transmembrane region" description="Helical" evidence="12">
    <location>
        <begin position="197"/>
        <end position="217"/>
    </location>
</feature>
<dbReference type="InterPro" id="IPR051163">
    <property type="entry name" value="Sodium:Solute_Symporter_SSF"/>
</dbReference>
<keyword evidence="4" id="KW-1003">Cell membrane</keyword>
<evidence type="ECO:0000256" key="12">
    <source>
        <dbReference type="SAM" id="Phobius"/>
    </source>
</evidence>
<dbReference type="PANTHER" id="PTHR42985:SF40">
    <property type="entry name" value="LD47995P-RELATED"/>
    <property type="match status" value="1"/>
</dbReference>
<feature type="transmembrane region" description="Helical" evidence="12">
    <location>
        <begin position="289"/>
        <end position="314"/>
    </location>
</feature>